<proteinExistence type="predicted"/>
<protein>
    <recommendedName>
        <fullName evidence="1">DUF7674 domain-containing protein</fullName>
    </recommendedName>
</protein>
<dbReference type="EMBL" id="MLJW01000007">
    <property type="protein sequence ID" value="OIR16492.1"/>
    <property type="molecule type" value="Genomic_DNA"/>
</dbReference>
<comment type="caution">
    <text evidence="2">The sequence shown here is derived from an EMBL/GenBank/DDBJ whole genome shotgun (WGS) entry which is preliminary data.</text>
</comment>
<dbReference type="InterPro" id="IPR056091">
    <property type="entry name" value="DUF7674"/>
</dbReference>
<feature type="domain" description="DUF7674" evidence="1">
    <location>
        <begin position="53"/>
        <end position="151"/>
    </location>
</feature>
<evidence type="ECO:0000313" key="2">
    <source>
        <dbReference type="EMBL" id="OIR16492.1"/>
    </source>
</evidence>
<dbReference type="AlphaFoldDB" id="A0A1J5TS03"/>
<dbReference type="Pfam" id="PF24722">
    <property type="entry name" value="DUF7674"/>
    <property type="match status" value="1"/>
</dbReference>
<evidence type="ECO:0000259" key="1">
    <source>
        <dbReference type="Pfam" id="PF24722"/>
    </source>
</evidence>
<name>A0A1J5TS03_9ZZZZ</name>
<gene>
    <name evidence="2" type="ORF">GALL_32170</name>
</gene>
<organism evidence="2">
    <name type="scientific">mine drainage metagenome</name>
    <dbReference type="NCBI Taxonomy" id="410659"/>
    <lineage>
        <taxon>unclassified sequences</taxon>
        <taxon>metagenomes</taxon>
        <taxon>ecological metagenomes</taxon>
    </lineage>
</organism>
<sequence>MEFEEDRTGTWHAYGKRMSENSQSQANINSFSDLRKLAFRNPFPVTENSQNTDYLTKRFPKVAASINTDNWALHLEIGTMTLATREAILKQDWSTLSAHFAFIDSVLEAADTELHEAIGVSYLVNLFYGETAFDYAKARTLMPRRLAAALEIMERHYEELRK</sequence>
<reference evidence="2" key="1">
    <citation type="submission" date="2016-10" db="EMBL/GenBank/DDBJ databases">
        <title>Sequence of Gallionella enrichment culture.</title>
        <authorList>
            <person name="Poehlein A."/>
            <person name="Muehling M."/>
            <person name="Daniel R."/>
        </authorList>
    </citation>
    <scope>NUCLEOTIDE SEQUENCE</scope>
</reference>
<accession>A0A1J5TS03</accession>